<dbReference type="AlphaFoldDB" id="A0A484LAQ6"/>
<evidence type="ECO:0000313" key="1">
    <source>
        <dbReference type="EMBL" id="VFQ73306.1"/>
    </source>
</evidence>
<name>A0A484LAQ6_9ASTE</name>
<sequence length="83" mass="9248">MPHKLLPLISWHAKAKMPCLVTEAQSIESSTSDFPSFDFRIPETQATIAEKQATIGSSLSPTRKFINHTEAGHHRSSLIFVQD</sequence>
<reference evidence="1 2" key="1">
    <citation type="submission" date="2018-04" db="EMBL/GenBank/DDBJ databases">
        <authorList>
            <person name="Vogel A."/>
        </authorList>
    </citation>
    <scope>NUCLEOTIDE SEQUENCE [LARGE SCALE GENOMIC DNA]</scope>
</reference>
<keyword evidence="2" id="KW-1185">Reference proteome</keyword>
<dbReference type="Proteomes" id="UP000595140">
    <property type="component" value="Unassembled WGS sequence"/>
</dbReference>
<dbReference type="EMBL" id="OOIL02001171">
    <property type="protein sequence ID" value="VFQ73306.1"/>
    <property type="molecule type" value="Genomic_DNA"/>
</dbReference>
<accession>A0A484LAQ6</accession>
<gene>
    <name evidence="1" type="ORF">CCAM_LOCUS15082</name>
</gene>
<proteinExistence type="predicted"/>
<organism evidence="1 2">
    <name type="scientific">Cuscuta campestris</name>
    <dbReference type="NCBI Taxonomy" id="132261"/>
    <lineage>
        <taxon>Eukaryota</taxon>
        <taxon>Viridiplantae</taxon>
        <taxon>Streptophyta</taxon>
        <taxon>Embryophyta</taxon>
        <taxon>Tracheophyta</taxon>
        <taxon>Spermatophyta</taxon>
        <taxon>Magnoliopsida</taxon>
        <taxon>eudicotyledons</taxon>
        <taxon>Gunneridae</taxon>
        <taxon>Pentapetalae</taxon>
        <taxon>asterids</taxon>
        <taxon>lamiids</taxon>
        <taxon>Solanales</taxon>
        <taxon>Convolvulaceae</taxon>
        <taxon>Cuscuteae</taxon>
        <taxon>Cuscuta</taxon>
        <taxon>Cuscuta subgen. Grammica</taxon>
        <taxon>Cuscuta sect. Cleistogrammica</taxon>
    </lineage>
</organism>
<protein>
    <submittedName>
        <fullName evidence="1">Uncharacterized protein</fullName>
    </submittedName>
</protein>
<evidence type="ECO:0000313" key="2">
    <source>
        <dbReference type="Proteomes" id="UP000595140"/>
    </source>
</evidence>